<protein>
    <recommendedName>
        <fullName evidence="4">Yeast cell wall synthesis Kre9/Knh1-like N-terminal domain-containing protein</fullName>
    </recommendedName>
</protein>
<dbReference type="AlphaFoldDB" id="A0A9P5YTH0"/>
<sequence>MFTKVLVVLATASAAFATVFVTAPVAATSYTGGQPAVVTWQDDGHAPSLQQFGPSKISIYAGNAQQQTLLQTLNASVDVSLVSTLNFTPDPSIGPVSSEYFIRFESLSLKDATQPQFPALAFSAKFHLDGMTGAFTADVLSQIAGQSTAPLASQTTTVAAPTTAAATTTPTTKATSTGTSSAKPTTTSKAASGAMSIRAGWATALLSALVGVTMF</sequence>
<evidence type="ECO:0000313" key="6">
    <source>
        <dbReference type="Proteomes" id="UP000807469"/>
    </source>
</evidence>
<feature type="region of interest" description="Disordered" evidence="2">
    <location>
        <begin position="159"/>
        <end position="189"/>
    </location>
</feature>
<evidence type="ECO:0000256" key="2">
    <source>
        <dbReference type="SAM" id="MobiDB-lite"/>
    </source>
</evidence>
<dbReference type="InterPro" id="IPR018466">
    <property type="entry name" value="Kre9/Knh1-like_N"/>
</dbReference>
<dbReference type="Pfam" id="PF10342">
    <property type="entry name" value="Kre9_KNH"/>
    <property type="match status" value="1"/>
</dbReference>
<evidence type="ECO:0000313" key="5">
    <source>
        <dbReference type="EMBL" id="KAF9474851.1"/>
    </source>
</evidence>
<evidence type="ECO:0000256" key="1">
    <source>
        <dbReference type="ARBA" id="ARBA00022729"/>
    </source>
</evidence>
<dbReference type="PANTHER" id="PTHR28154">
    <property type="entry name" value="CELL WALL SYNTHESIS PROTEIN KNH1-RELATED"/>
    <property type="match status" value="1"/>
</dbReference>
<dbReference type="InterPro" id="IPR045328">
    <property type="entry name" value="Kre9/Knh1"/>
</dbReference>
<dbReference type="PANTHER" id="PTHR28154:SF1">
    <property type="entry name" value="CELL WALL SYNTHESIS PROTEIN KNH1-RELATED"/>
    <property type="match status" value="1"/>
</dbReference>
<feature type="chain" id="PRO_5040435655" description="Yeast cell wall synthesis Kre9/Knh1-like N-terminal domain-containing protein" evidence="3">
    <location>
        <begin position="18"/>
        <end position="215"/>
    </location>
</feature>
<dbReference type="GO" id="GO:0042546">
    <property type="term" value="P:cell wall biogenesis"/>
    <property type="evidence" value="ECO:0007669"/>
    <property type="project" value="InterPro"/>
</dbReference>
<dbReference type="OrthoDB" id="2432613at2759"/>
<dbReference type="Proteomes" id="UP000807469">
    <property type="component" value="Unassembled WGS sequence"/>
</dbReference>
<feature type="domain" description="Yeast cell wall synthesis Kre9/Knh1-like N-terminal" evidence="4">
    <location>
        <begin position="24"/>
        <end position="115"/>
    </location>
</feature>
<keyword evidence="6" id="KW-1185">Reference proteome</keyword>
<keyword evidence="1 3" id="KW-0732">Signal</keyword>
<organism evidence="5 6">
    <name type="scientific">Pholiota conissans</name>
    <dbReference type="NCBI Taxonomy" id="109636"/>
    <lineage>
        <taxon>Eukaryota</taxon>
        <taxon>Fungi</taxon>
        <taxon>Dikarya</taxon>
        <taxon>Basidiomycota</taxon>
        <taxon>Agaricomycotina</taxon>
        <taxon>Agaricomycetes</taxon>
        <taxon>Agaricomycetidae</taxon>
        <taxon>Agaricales</taxon>
        <taxon>Agaricineae</taxon>
        <taxon>Strophariaceae</taxon>
        <taxon>Pholiota</taxon>
    </lineage>
</organism>
<dbReference type="GO" id="GO:0006078">
    <property type="term" value="P:(1-&gt;6)-beta-D-glucan biosynthetic process"/>
    <property type="evidence" value="ECO:0007669"/>
    <property type="project" value="InterPro"/>
</dbReference>
<accession>A0A9P5YTH0</accession>
<evidence type="ECO:0000256" key="3">
    <source>
        <dbReference type="SAM" id="SignalP"/>
    </source>
</evidence>
<dbReference type="EMBL" id="MU155359">
    <property type="protein sequence ID" value="KAF9474851.1"/>
    <property type="molecule type" value="Genomic_DNA"/>
</dbReference>
<name>A0A9P5YTH0_9AGAR</name>
<reference evidence="5" key="1">
    <citation type="submission" date="2020-11" db="EMBL/GenBank/DDBJ databases">
        <authorList>
            <consortium name="DOE Joint Genome Institute"/>
            <person name="Ahrendt S."/>
            <person name="Riley R."/>
            <person name="Andreopoulos W."/>
            <person name="Labutti K."/>
            <person name="Pangilinan J."/>
            <person name="Ruiz-Duenas F.J."/>
            <person name="Barrasa J.M."/>
            <person name="Sanchez-Garcia M."/>
            <person name="Camarero S."/>
            <person name="Miyauchi S."/>
            <person name="Serrano A."/>
            <person name="Linde D."/>
            <person name="Babiker R."/>
            <person name="Drula E."/>
            <person name="Ayuso-Fernandez I."/>
            <person name="Pacheco R."/>
            <person name="Padilla G."/>
            <person name="Ferreira P."/>
            <person name="Barriuso J."/>
            <person name="Kellner H."/>
            <person name="Castanera R."/>
            <person name="Alfaro M."/>
            <person name="Ramirez L."/>
            <person name="Pisabarro A.G."/>
            <person name="Kuo A."/>
            <person name="Tritt A."/>
            <person name="Lipzen A."/>
            <person name="He G."/>
            <person name="Yan M."/>
            <person name="Ng V."/>
            <person name="Cullen D."/>
            <person name="Martin F."/>
            <person name="Rosso M.-N."/>
            <person name="Henrissat B."/>
            <person name="Hibbett D."/>
            <person name="Martinez A.T."/>
            <person name="Grigoriev I.V."/>
        </authorList>
    </citation>
    <scope>NUCLEOTIDE SEQUENCE</scope>
    <source>
        <strain evidence="5">CIRM-BRFM 674</strain>
    </source>
</reference>
<feature type="signal peptide" evidence="3">
    <location>
        <begin position="1"/>
        <end position="17"/>
    </location>
</feature>
<evidence type="ECO:0000259" key="4">
    <source>
        <dbReference type="Pfam" id="PF10342"/>
    </source>
</evidence>
<comment type="caution">
    <text evidence="5">The sequence shown here is derived from an EMBL/GenBank/DDBJ whole genome shotgun (WGS) entry which is preliminary data.</text>
</comment>
<proteinExistence type="predicted"/>
<gene>
    <name evidence="5" type="ORF">BDN70DRAFT_814992</name>
</gene>